<evidence type="ECO:0000313" key="6">
    <source>
        <dbReference type="EMBL" id="KAA5549063.1"/>
    </source>
</evidence>
<feature type="domain" description="DNA2/NAM7 helicase helicase" evidence="3">
    <location>
        <begin position="946"/>
        <end position="987"/>
    </location>
</feature>
<feature type="domain" description="DUF3320" evidence="2">
    <location>
        <begin position="1403"/>
        <end position="1449"/>
    </location>
</feature>
<dbReference type="Pfam" id="PF13086">
    <property type="entry name" value="AAA_11"/>
    <property type="match status" value="2"/>
</dbReference>
<feature type="domain" description="DNA2/NAM7 helicase-like C-terminal" evidence="4">
    <location>
        <begin position="1015"/>
        <end position="1205"/>
    </location>
</feature>
<dbReference type="PANTHER" id="PTHR10887">
    <property type="entry name" value="DNA2/NAM7 HELICASE FAMILY"/>
    <property type="match status" value="1"/>
</dbReference>
<dbReference type="InterPro" id="IPR027417">
    <property type="entry name" value="P-loop_NTPase"/>
</dbReference>
<dbReference type="InterPro" id="IPR049468">
    <property type="entry name" value="Restrct_endonuc-II-like_dom"/>
</dbReference>
<accession>A0A5M6DNQ8</accession>
<evidence type="ECO:0000313" key="7">
    <source>
        <dbReference type="Proteomes" id="UP000323426"/>
    </source>
</evidence>
<dbReference type="Gene3D" id="3.40.960.10">
    <property type="entry name" value="VSR Endonuclease"/>
    <property type="match status" value="1"/>
</dbReference>
<dbReference type="Pfam" id="PF13087">
    <property type="entry name" value="AAA_12"/>
    <property type="match status" value="1"/>
</dbReference>
<feature type="domain" description="DNA2/NAM7 helicase helicase" evidence="3">
    <location>
        <begin position="299"/>
        <end position="397"/>
    </location>
</feature>
<dbReference type="CDD" id="cd18808">
    <property type="entry name" value="SF1_C_Upf1"/>
    <property type="match status" value="1"/>
</dbReference>
<evidence type="ECO:0000259" key="2">
    <source>
        <dbReference type="Pfam" id="PF11784"/>
    </source>
</evidence>
<dbReference type="Pfam" id="PF11784">
    <property type="entry name" value="DUF3320"/>
    <property type="match status" value="1"/>
</dbReference>
<dbReference type="FunFam" id="3.40.960.10:FF:000002">
    <property type="entry name" value="DNA helicase related protein"/>
    <property type="match status" value="1"/>
</dbReference>
<dbReference type="InterPro" id="IPR011335">
    <property type="entry name" value="Restrct_endonuc-II-like"/>
</dbReference>
<comment type="caution">
    <text evidence="6">The sequence shown here is derived from an EMBL/GenBank/DDBJ whole genome shotgun (WGS) entry which is preliminary data.</text>
</comment>
<gene>
    <name evidence="6" type="ORF">F0145_00215</name>
</gene>
<sequence length="1569" mass="176099">MPVSEHPIAAKLEAARRELLDLSLRNPLLNYRPLKSRGVEVVNEIPATVYRILVKEGKAMSFLPINAKTAVTLGEPNPEPGVEEEPTPEQSDNKLQTKEAPAKLDARLLDTYHSARMFMEEQGVSILYLALGSLTWYEAENSTEGRSAPLILVPVELERTTARDRFQVRFTGGEIGSNLSLIARMKADFDIILPELPEAEEINVGQYFDEIWRRVVGRKGWVINSKAITLGFFSFGKFMIYNDLDEANWPDTSKPQQHRILNALLLDQGFTEPASHISEDAHLDEYLAPATTRQVVDADSSQTLAILDVNQGRNLVIQGPPGTGKSQTITNLIAEALGQGKTVLFVAEKMAALEVVKRRLDKVGLGVACLELHSHKTNKKDLLQELNRTLELGKPKNQTLDSDLKLLEQVRSRLNDYAEAVNTPVGVSELTVYTIFGRLMQLRKKYAGVVLPRLVLPAFLNWTLDEFKSREVLVEETQARLKQIGQPTNLLFWGSQRKTLLPSEQNRLEPALEAAAAATQSLREATGQLAQTLSLPVPETIPEAENLSKIAYRLQQSPRYQGINLRSEVWLQQATDLQKLIAAGKQVAVIRQQHELVLLPEAWDAPDMLPIRQDLMAYGDKWWKFVSGPYRQSKKKLAGYTQAGLPTDNAGQLALVNAVLEAQRQQKVVTQYAELGKNAFGTQWQAEASNWNQLDEVSRWATALHQAVEKAELPGAVIAFLAQDPNLAGLKPLQVALEIALQEQNAQRLEITQLLQLNDTQRFGENNDLRNPTFREQEALFLVWRQHLDELHQVVAWNNLTQRLQDAGLQEIINLANTWPEAAQYLTVAFAQTWLEALLEKAYEERPALLHFERASHEEVIHKFTHLDNLMLAYNQTRLAALHYNQLPLHEAGGQLGILRREFEKKSRHLPIRQLMAKAGKAIQTIKPVFMMGPLSIANFLPPESLHFDLVIFDEASQVKPVDALGAILRANQVVVVGDSRQMPPTSFFDALVKEDEVVEEENFTADVESILGLFAAQGAPQRMLRWHYRSRHESLIAVSNQEFYENRLVIFPSPDAGRKKAGLVYHHLPETFYDRGKTRTNPKEAERVAQAIMEHARTSPELSLGVAAFSMAQMQAIINYLEILRRENPELESFFMGNPNEPFFVKNLENVQGDERDVIFISIGYGRTEDGQLSMSFGPLNGIGGERRLNVLITRARLRCEVFTNLSPDDIDLTRTQARGVQAFKTFLSYAQNGQLTLAAGNSKELESPFETLVYETLIKAGYEVVAQVGSAGFYLDLAIVHPKQPGRYLLGIISDGASYHQARTARDRDRLRQLVMEGLGWRIYRVWSTDWFRNPEAEQKRLLRAVEKALQENTESQPQLNGQVKQVLPQIQREEVKAPAPNNALPLYEIASLKINTGARELHEVPAAELAKWVEEVVQVESPVHQEVVLERLAEGAGVNRVGPRLRLAFATALDRVVLAGTVKQAGEFLWLPEQITPPLRDRSNLPADSRDLELISPEELSGVILKVVGEALGLALAEAAPAVTRLLGFTRCTDYMRERTTLIIDEMLQAGKLVKQGEQLHLPRPK</sequence>
<dbReference type="RefSeq" id="WP_150086059.1">
    <property type="nucleotide sequence ID" value="NZ_VWSF01000001.1"/>
</dbReference>
<protein>
    <submittedName>
        <fullName evidence="6">DUF3320 domain-containing protein</fullName>
    </submittedName>
</protein>
<dbReference type="InterPro" id="IPR025103">
    <property type="entry name" value="DUF4011"/>
</dbReference>
<dbReference type="GO" id="GO:0004386">
    <property type="term" value="F:helicase activity"/>
    <property type="evidence" value="ECO:0007669"/>
    <property type="project" value="InterPro"/>
</dbReference>
<reference evidence="6 7" key="1">
    <citation type="submission" date="2019-09" db="EMBL/GenBank/DDBJ databases">
        <title>Genome sequence and assembly of Adhaeribacter sp.</title>
        <authorList>
            <person name="Chhetri G."/>
        </authorList>
    </citation>
    <scope>NUCLEOTIDE SEQUENCE [LARGE SCALE GENOMIC DNA]</scope>
    <source>
        <strain evidence="6 7">DK36</strain>
    </source>
</reference>
<dbReference type="InterPro" id="IPR047187">
    <property type="entry name" value="SF1_C_Upf1"/>
</dbReference>
<feature type="region of interest" description="Disordered" evidence="1">
    <location>
        <begin position="71"/>
        <end position="97"/>
    </location>
</feature>
<dbReference type="SUPFAM" id="SSF52980">
    <property type="entry name" value="Restriction endonuclease-like"/>
    <property type="match status" value="1"/>
</dbReference>
<dbReference type="InterPro" id="IPR045055">
    <property type="entry name" value="DNA2/NAM7-like"/>
</dbReference>
<feature type="domain" description="Restriction endonuclease type II-like" evidence="5">
    <location>
        <begin position="1251"/>
        <end position="1347"/>
    </location>
</feature>
<dbReference type="InterPro" id="IPR021754">
    <property type="entry name" value="DUF3320"/>
</dbReference>
<dbReference type="EMBL" id="VWSF01000001">
    <property type="protein sequence ID" value="KAA5549063.1"/>
    <property type="molecule type" value="Genomic_DNA"/>
</dbReference>
<dbReference type="InterPro" id="IPR041679">
    <property type="entry name" value="DNA2/NAM7-like_C"/>
</dbReference>
<dbReference type="Proteomes" id="UP000323426">
    <property type="component" value="Unassembled WGS sequence"/>
</dbReference>
<evidence type="ECO:0000259" key="4">
    <source>
        <dbReference type="Pfam" id="PF13087"/>
    </source>
</evidence>
<evidence type="ECO:0000259" key="3">
    <source>
        <dbReference type="Pfam" id="PF13086"/>
    </source>
</evidence>
<dbReference type="Pfam" id="PF18741">
    <property type="entry name" value="MTES_1575"/>
    <property type="match status" value="1"/>
</dbReference>
<dbReference type="InterPro" id="IPR041677">
    <property type="entry name" value="DNA2/NAM7_AAA_11"/>
</dbReference>
<dbReference type="SUPFAM" id="SSF52540">
    <property type="entry name" value="P-loop containing nucleoside triphosphate hydrolases"/>
    <property type="match status" value="1"/>
</dbReference>
<dbReference type="Gene3D" id="3.40.50.300">
    <property type="entry name" value="P-loop containing nucleotide triphosphate hydrolases"/>
    <property type="match status" value="3"/>
</dbReference>
<name>A0A5M6DNQ8_9BACT</name>
<organism evidence="6 7">
    <name type="scientific">Adhaeribacter rhizoryzae</name>
    <dbReference type="NCBI Taxonomy" id="2607907"/>
    <lineage>
        <taxon>Bacteria</taxon>
        <taxon>Pseudomonadati</taxon>
        <taxon>Bacteroidota</taxon>
        <taxon>Cytophagia</taxon>
        <taxon>Cytophagales</taxon>
        <taxon>Hymenobacteraceae</taxon>
        <taxon>Adhaeribacter</taxon>
    </lineage>
</organism>
<keyword evidence="7" id="KW-1185">Reference proteome</keyword>
<evidence type="ECO:0000256" key="1">
    <source>
        <dbReference type="SAM" id="MobiDB-lite"/>
    </source>
</evidence>
<dbReference type="Pfam" id="PF13195">
    <property type="entry name" value="DUF4011"/>
    <property type="match status" value="1"/>
</dbReference>
<evidence type="ECO:0000259" key="5">
    <source>
        <dbReference type="Pfam" id="PF18741"/>
    </source>
</evidence>
<dbReference type="FunFam" id="3.40.50.300:FF:002063">
    <property type="entry name" value="DNA helicase related protein"/>
    <property type="match status" value="1"/>
</dbReference>
<dbReference type="PANTHER" id="PTHR10887:SF495">
    <property type="entry name" value="HELICASE SENATAXIN ISOFORM X1-RELATED"/>
    <property type="match status" value="1"/>
</dbReference>
<proteinExistence type="predicted"/>